<feature type="signal peptide" evidence="1">
    <location>
        <begin position="1"/>
        <end position="24"/>
    </location>
</feature>
<comment type="caution">
    <text evidence="2">The sequence shown here is derived from an EMBL/GenBank/DDBJ whole genome shotgun (WGS) entry which is preliminary data.</text>
</comment>
<dbReference type="EMBL" id="QSEP01000062">
    <property type="protein sequence ID" value="RGZ81692.1"/>
    <property type="molecule type" value="Genomic_DNA"/>
</dbReference>
<evidence type="ECO:0000313" key="2">
    <source>
        <dbReference type="EMBL" id="RGZ81692.1"/>
    </source>
</evidence>
<keyword evidence="1" id="KW-0732">Signal</keyword>
<accession>A0A413PWL9</accession>
<sequence>MRKAKWKRVVAAGAILMSLGMVFPATDIQAEEVDFGPGIVEIVDDDNISTCADRITVVYRIHNGRRQKRRWNRTQGEWVDKNWIDLGPA</sequence>
<evidence type="ECO:0000256" key="1">
    <source>
        <dbReference type="SAM" id="SignalP"/>
    </source>
</evidence>
<dbReference type="Proteomes" id="UP000286561">
    <property type="component" value="Unassembled WGS sequence"/>
</dbReference>
<evidence type="ECO:0000313" key="3">
    <source>
        <dbReference type="Proteomes" id="UP000286561"/>
    </source>
</evidence>
<name>A0A413PWL9_9FIRM</name>
<gene>
    <name evidence="2" type="ORF">DW972_09845</name>
</gene>
<protein>
    <submittedName>
        <fullName evidence="2">Uncharacterized protein</fullName>
    </submittedName>
</protein>
<reference evidence="2 3" key="1">
    <citation type="submission" date="2018-08" db="EMBL/GenBank/DDBJ databases">
        <title>A genome reference for cultivated species of the human gut microbiota.</title>
        <authorList>
            <person name="Zou Y."/>
            <person name="Xue W."/>
            <person name="Luo G."/>
        </authorList>
    </citation>
    <scope>NUCLEOTIDE SEQUENCE [LARGE SCALE GENOMIC DNA]</scope>
    <source>
        <strain evidence="2 3">AM48-23BH</strain>
    </source>
</reference>
<proteinExistence type="predicted"/>
<feature type="chain" id="PRO_5039384738" evidence="1">
    <location>
        <begin position="25"/>
        <end position="89"/>
    </location>
</feature>
<organism evidence="2 3">
    <name type="scientific">Anaerobutyricum hallii</name>
    <dbReference type="NCBI Taxonomy" id="39488"/>
    <lineage>
        <taxon>Bacteria</taxon>
        <taxon>Bacillati</taxon>
        <taxon>Bacillota</taxon>
        <taxon>Clostridia</taxon>
        <taxon>Lachnospirales</taxon>
        <taxon>Lachnospiraceae</taxon>
        <taxon>Anaerobutyricum</taxon>
    </lineage>
</organism>
<dbReference type="AlphaFoldDB" id="A0A413PWL9"/>